<dbReference type="PANTHER" id="PTHR28254:SF1">
    <property type="entry name" value="CYTOCHROME B-C1 COMPLEX SUBUNIT 10, MITOCHONDRIAL"/>
    <property type="match status" value="1"/>
</dbReference>
<reference evidence="2 3" key="1">
    <citation type="journal article" date="2010" name="Nature">
        <title>Perigord black truffle genome uncovers evolutionary origins and mechanisms of symbiosis.</title>
        <authorList>
            <person name="Martin F."/>
            <person name="Kohler A."/>
            <person name="Murat C."/>
            <person name="Balestrini R."/>
            <person name="Coutinho P.M."/>
            <person name="Jaillon O."/>
            <person name="Montanini B."/>
            <person name="Morin E."/>
            <person name="Noel B."/>
            <person name="Percudani R."/>
            <person name="Porcel B."/>
            <person name="Rubini A."/>
            <person name="Amicucci A."/>
            <person name="Amselem J."/>
            <person name="Anthouard V."/>
            <person name="Arcioni S."/>
            <person name="Artiguenave F."/>
            <person name="Aury J.M."/>
            <person name="Ballario P."/>
            <person name="Bolchi A."/>
            <person name="Brenna A."/>
            <person name="Brun A."/>
            <person name="Buee M."/>
            <person name="Cantarel B."/>
            <person name="Chevalier G."/>
            <person name="Couloux A."/>
            <person name="Da Silva C."/>
            <person name="Denoeud F."/>
            <person name="Duplessis S."/>
            <person name="Ghignone S."/>
            <person name="Hilselberger B."/>
            <person name="Iotti M."/>
            <person name="Marcais B."/>
            <person name="Mello A."/>
            <person name="Miranda M."/>
            <person name="Pacioni G."/>
            <person name="Quesneville H."/>
            <person name="Riccioni C."/>
            <person name="Ruotolo R."/>
            <person name="Splivallo R."/>
            <person name="Stocchi V."/>
            <person name="Tisserant E."/>
            <person name="Viscomi A.R."/>
            <person name="Zambonelli A."/>
            <person name="Zampieri E."/>
            <person name="Henrissat B."/>
            <person name="Lebrun M.H."/>
            <person name="Paolocci F."/>
            <person name="Bonfante P."/>
            <person name="Ottonello S."/>
            <person name="Wincker P."/>
        </authorList>
    </citation>
    <scope>NUCLEOTIDE SEQUENCE [LARGE SCALE GENOMIC DNA]</scope>
    <source>
        <strain evidence="2 3">Mel28</strain>
    </source>
</reference>
<keyword evidence="3" id="KW-1185">Reference proteome</keyword>
<dbReference type="EMBL" id="FN430168">
    <property type="protein sequence ID" value="CAZ82837.1"/>
    <property type="molecule type" value="Genomic_DNA"/>
</dbReference>
<gene>
    <name evidence="2" type="ORF">GSTUM_00001231001</name>
</gene>
<dbReference type="AlphaFoldDB" id="D5GE94"/>
<dbReference type="Pfam" id="PF09796">
    <property type="entry name" value="QCR10"/>
    <property type="match status" value="1"/>
</dbReference>
<dbReference type="GO" id="GO:0006122">
    <property type="term" value="P:mitochondrial electron transport, ubiquinol to cytochrome c"/>
    <property type="evidence" value="ECO:0007669"/>
    <property type="project" value="InterPro"/>
</dbReference>
<dbReference type="GeneID" id="9185492"/>
<evidence type="ECO:0000313" key="3">
    <source>
        <dbReference type="Proteomes" id="UP000006911"/>
    </source>
</evidence>
<dbReference type="KEGG" id="tml:GSTUM_00001231001"/>
<evidence type="ECO:0000256" key="1">
    <source>
        <dbReference type="SAM" id="Phobius"/>
    </source>
</evidence>
<keyword evidence="1" id="KW-1133">Transmembrane helix</keyword>
<dbReference type="RefSeq" id="XP_002838646.1">
    <property type="nucleotide sequence ID" value="XM_002838600.1"/>
</dbReference>
<keyword evidence="1" id="KW-0812">Transmembrane</keyword>
<dbReference type="PANTHER" id="PTHR28254">
    <property type="entry name" value="CYTOCHROME B-C1 COMPLEX SUBUNIT 10"/>
    <property type="match status" value="1"/>
</dbReference>
<organism evidence="2 3">
    <name type="scientific">Tuber melanosporum (strain Mel28)</name>
    <name type="common">Perigord black truffle</name>
    <dbReference type="NCBI Taxonomy" id="656061"/>
    <lineage>
        <taxon>Eukaryota</taxon>
        <taxon>Fungi</taxon>
        <taxon>Dikarya</taxon>
        <taxon>Ascomycota</taxon>
        <taxon>Pezizomycotina</taxon>
        <taxon>Pezizomycetes</taxon>
        <taxon>Pezizales</taxon>
        <taxon>Tuberaceae</taxon>
        <taxon>Tuber</taxon>
    </lineage>
</organism>
<dbReference type="GO" id="GO:0005739">
    <property type="term" value="C:mitochondrion"/>
    <property type="evidence" value="ECO:0007669"/>
    <property type="project" value="GOC"/>
</dbReference>
<dbReference type="InterPro" id="IPR019182">
    <property type="entry name" value="Cytochrome_b-c1_su10_fun"/>
</dbReference>
<dbReference type="HOGENOM" id="CLU_1778812_0_0_1"/>
<sequence>MCLNRTERLEPFSRESLLGFQHLNTDPITGITLSYTHPPLSPPTSATTHFHTRHHSLGAFRNITMVRYVSPYGPKLRPSSFNIMGYPIKSLRPIGISAASFAAVAGGTVIFILEGVPRVQKDILQKLPLIGSYWTGREKPASDNPF</sequence>
<proteinExistence type="predicted"/>
<feature type="transmembrane region" description="Helical" evidence="1">
    <location>
        <begin position="94"/>
        <end position="116"/>
    </location>
</feature>
<dbReference type="Proteomes" id="UP000006911">
    <property type="component" value="Unassembled WGS sequence"/>
</dbReference>
<protein>
    <submittedName>
        <fullName evidence="2">(Perigord truffle) hypothetical protein</fullName>
    </submittedName>
</protein>
<evidence type="ECO:0000313" key="2">
    <source>
        <dbReference type="EMBL" id="CAZ82837.1"/>
    </source>
</evidence>
<dbReference type="InParanoid" id="D5GE94"/>
<accession>D5GE94</accession>
<dbReference type="STRING" id="656061.D5GE94"/>
<keyword evidence="1" id="KW-0472">Membrane</keyword>
<dbReference type="eggNOG" id="ENOG502SBV5">
    <property type="taxonomic scope" value="Eukaryota"/>
</dbReference>
<name>D5GE94_TUBMM</name>